<accession>A0ABP8YHH7</accession>
<name>A0ABP8YHH7_9ACTN</name>
<dbReference type="SUPFAM" id="SSF52540">
    <property type="entry name" value="P-loop containing nucleoside triphosphate hydrolases"/>
    <property type="match status" value="1"/>
</dbReference>
<dbReference type="InterPro" id="IPR003439">
    <property type="entry name" value="ABC_transporter-like_ATP-bd"/>
</dbReference>
<dbReference type="EMBL" id="BAABKN010000005">
    <property type="protein sequence ID" value="GAA4727881.1"/>
    <property type="molecule type" value="Genomic_DNA"/>
</dbReference>
<evidence type="ECO:0000313" key="8">
    <source>
        <dbReference type="Proteomes" id="UP001499882"/>
    </source>
</evidence>
<dbReference type="PANTHER" id="PTHR43820">
    <property type="entry name" value="HIGH-AFFINITY BRANCHED-CHAIN AMINO ACID TRANSPORT ATP-BINDING PROTEIN LIVF"/>
    <property type="match status" value="1"/>
</dbReference>
<protein>
    <submittedName>
        <fullName evidence="7">ABC transporter ATP-binding protein</fullName>
    </submittedName>
</protein>
<dbReference type="InterPro" id="IPR003593">
    <property type="entry name" value="AAA+_ATPase"/>
</dbReference>
<dbReference type="Pfam" id="PF00005">
    <property type="entry name" value="ABC_tran"/>
    <property type="match status" value="1"/>
</dbReference>
<keyword evidence="4 7" id="KW-0067">ATP-binding</keyword>
<sequence>MGEPLLEVKGIDVAYAGGAHALREAGIDISAGERVGIIGANGAGKTTIARTITCMTRSYRAVVRSGSVHYDGRDITRWPAHRALRNGIVTIPEGRGIIANMTVEDNLRLVLVALPRNRRGSLTEAWSMYPVLGERRRSMAGLLSGGEQQMLAVARALLARPRLIVADELSLGLAPKIVKDLLAGLSLRAAGEGTAVLLIEQAAVLSLQFVDRAYVLDHGRVVSTGTSDELRHGGDMTARYLGIEDLAGTEELL</sequence>
<proteinExistence type="inferred from homology"/>
<dbReference type="PANTHER" id="PTHR43820:SF4">
    <property type="entry name" value="HIGH-AFFINITY BRANCHED-CHAIN AMINO ACID TRANSPORT ATP-BINDING PROTEIN LIVF"/>
    <property type="match status" value="1"/>
</dbReference>
<dbReference type="InterPro" id="IPR052156">
    <property type="entry name" value="BCAA_Transport_ATP-bd_LivF"/>
</dbReference>
<dbReference type="PROSITE" id="PS00211">
    <property type="entry name" value="ABC_TRANSPORTER_1"/>
    <property type="match status" value="1"/>
</dbReference>
<evidence type="ECO:0000256" key="5">
    <source>
        <dbReference type="ARBA" id="ARBA00022970"/>
    </source>
</evidence>
<keyword evidence="2" id="KW-0813">Transport</keyword>
<evidence type="ECO:0000256" key="4">
    <source>
        <dbReference type="ARBA" id="ARBA00022840"/>
    </source>
</evidence>
<comment type="similarity">
    <text evidence="1">Belongs to the ABC transporter superfamily.</text>
</comment>
<comment type="caution">
    <text evidence="7">The sequence shown here is derived from an EMBL/GenBank/DDBJ whole genome shotgun (WGS) entry which is preliminary data.</text>
</comment>
<evidence type="ECO:0000313" key="7">
    <source>
        <dbReference type="EMBL" id="GAA4727881.1"/>
    </source>
</evidence>
<dbReference type="Gene3D" id="3.40.50.300">
    <property type="entry name" value="P-loop containing nucleotide triphosphate hydrolases"/>
    <property type="match status" value="1"/>
</dbReference>
<dbReference type="PROSITE" id="PS50893">
    <property type="entry name" value="ABC_TRANSPORTER_2"/>
    <property type="match status" value="1"/>
</dbReference>
<organism evidence="7 8">
    <name type="scientific">Nocardioides endophyticus</name>
    <dbReference type="NCBI Taxonomy" id="1353775"/>
    <lineage>
        <taxon>Bacteria</taxon>
        <taxon>Bacillati</taxon>
        <taxon>Actinomycetota</taxon>
        <taxon>Actinomycetes</taxon>
        <taxon>Propionibacteriales</taxon>
        <taxon>Nocardioidaceae</taxon>
        <taxon>Nocardioides</taxon>
    </lineage>
</organism>
<dbReference type="Proteomes" id="UP001499882">
    <property type="component" value="Unassembled WGS sequence"/>
</dbReference>
<evidence type="ECO:0000256" key="3">
    <source>
        <dbReference type="ARBA" id="ARBA00022741"/>
    </source>
</evidence>
<dbReference type="SMART" id="SM00382">
    <property type="entry name" value="AAA"/>
    <property type="match status" value="1"/>
</dbReference>
<gene>
    <name evidence="7" type="ORF">GCM10023350_08680</name>
</gene>
<dbReference type="InterPro" id="IPR017871">
    <property type="entry name" value="ABC_transporter-like_CS"/>
</dbReference>
<evidence type="ECO:0000256" key="2">
    <source>
        <dbReference type="ARBA" id="ARBA00022448"/>
    </source>
</evidence>
<dbReference type="InterPro" id="IPR027417">
    <property type="entry name" value="P-loop_NTPase"/>
</dbReference>
<feature type="domain" description="ABC transporter" evidence="6">
    <location>
        <begin position="6"/>
        <end position="243"/>
    </location>
</feature>
<dbReference type="GO" id="GO:0005524">
    <property type="term" value="F:ATP binding"/>
    <property type="evidence" value="ECO:0007669"/>
    <property type="project" value="UniProtKB-KW"/>
</dbReference>
<keyword evidence="3" id="KW-0547">Nucleotide-binding</keyword>
<keyword evidence="8" id="KW-1185">Reference proteome</keyword>
<keyword evidence="5" id="KW-0029">Amino-acid transport</keyword>
<evidence type="ECO:0000259" key="6">
    <source>
        <dbReference type="PROSITE" id="PS50893"/>
    </source>
</evidence>
<dbReference type="CDD" id="cd03224">
    <property type="entry name" value="ABC_TM1139_LivF_branched"/>
    <property type="match status" value="1"/>
</dbReference>
<reference evidence="8" key="1">
    <citation type="journal article" date="2019" name="Int. J. Syst. Evol. Microbiol.">
        <title>The Global Catalogue of Microorganisms (GCM) 10K type strain sequencing project: providing services to taxonomists for standard genome sequencing and annotation.</title>
        <authorList>
            <consortium name="The Broad Institute Genomics Platform"/>
            <consortium name="The Broad Institute Genome Sequencing Center for Infectious Disease"/>
            <person name="Wu L."/>
            <person name="Ma J."/>
        </authorList>
    </citation>
    <scope>NUCLEOTIDE SEQUENCE [LARGE SCALE GENOMIC DNA]</scope>
    <source>
        <strain evidence="8">JCM 18532</strain>
    </source>
</reference>
<dbReference type="RefSeq" id="WP_345525363.1">
    <property type="nucleotide sequence ID" value="NZ_BAABKN010000005.1"/>
</dbReference>
<evidence type="ECO:0000256" key="1">
    <source>
        <dbReference type="ARBA" id="ARBA00005417"/>
    </source>
</evidence>